<sequence length="638" mass="71251">MTLAEPSIPGGPTSSSSIAAVSSPIRPHDEVSNDSSLRHDQSPDSLGHDEPRNPLPSFDPTRSTSLSRESLVHSPHDFDSDYYNGPSLCRSRQTGVGDDDAILALKDTSNYENDDGAESSSINRQEVVVPELLDEPFNESVKPFELVDPFAVKNEERRRIQPDRIDDPYLEQLRLEKLDERRSKRRRIQPDPLGSSSSTLDSLRDLREYFMILEEIDLIVPAKHERADRPPPGTFTLYESHFYHCLLWFPIPKLLLRFLGKHRLAVSQVNLRGIRHIVGILVRSLECNLHVGHSHLLGYLEIRRNKGEHVDGKPMYNISSKAGQGIIRGCPSKVHYWRESFCFVPISAATVGEENVEIVRSDWGTLVRRAAREKPSDLSAIREQLTTHKCDWKSFNPRRIRRALTLSVDHLANSFPSSASSDMSSRPTLRKQMAEQKARETQANKPKVTEPPIEPRVPTIQPPKESARRSNGSTPTTGRSGKGRDLQEIVSVDVRPPNSSLARHEKKNGDDRANKKRVFSAVERGKGPADETSGKRLRHDTSLLPPGATIPPVRALTDSEDVTDFLKSPSTAVAFLSTVIFPGDEFPSLDASQRGSEFGEAALLILKLLASLRKTTLLAEKDVCDERARLSAEIARDT</sequence>
<feature type="compositionally biased region" description="Low complexity" evidence="1">
    <location>
        <begin position="414"/>
        <end position="425"/>
    </location>
</feature>
<feature type="region of interest" description="Disordered" evidence="1">
    <location>
        <begin position="413"/>
        <end position="549"/>
    </location>
</feature>
<feature type="compositionally biased region" description="Polar residues" evidence="1">
    <location>
        <begin position="469"/>
        <end position="479"/>
    </location>
</feature>
<feature type="compositionally biased region" description="Low complexity" evidence="1">
    <location>
        <begin position="1"/>
        <end position="23"/>
    </location>
</feature>
<dbReference type="PANTHER" id="PTHR31099">
    <property type="entry name" value="OS06G0165300 PROTEIN"/>
    <property type="match status" value="1"/>
</dbReference>
<dbReference type="OrthoDB" id="1113609at2759"/>
<evidence type="ECO:0000313" key="3">
    <source>
        <dbReference type="Proteomes" id="UP000029120"/>
    </source>
</evidence>
<dbReference type="AlphaFoldDB" id="A0A087GNM0"/>
<feature type="compositionally biased region" description="Basic and acidic residues" evidence="1">
    <location>
        <begin position="26"/>
        <end position="52"/>
    </location>
</feature>
<evidence type="ECO:0000256" key="1">
    <source>
        <dbReference type="SAM" id="MobiDB-lite"/>
    </source>
</evidence>
<feature type="compositionally biased region" description="Basic and acidic residues" evidence="1">
    <location>
        <begin position="523"/>
        <end position="534"/>
    </location>
</feature>
<organism evidence="2 3">
    <name type="scientific">Arabis alpina</name>
    <name type="common">Alpine rock-cress</name>
    <dbReference type="NCBI Taxonomy" id="50452"/>
    <lineage>
        <taxon>Eukaryota</taxon>
        <taxon>Viridiplantae</taxon>
        <taxon>Streptophyta</taxon>
        <taxon>Embryophyta</taxon>
        <taxon>Tracheophyta</taxon>
        <taxon>Spermatophyta</taxon>
        <taxon>Magnoliopsida</taxon>
        <taxon>eudicotyledons</taxon>
        <taxon>Gunneridae</taxon>
        <taxon>Pentapetalae</taxon>
        <taxon>rosids</taxon>
        <taxon>malvids</taxon>
        <taxon>Brassicales</taxon>
        <taxon>Brassicaceae</taxon>
        <taxon>Arabideae</taxon>
        <taxon>Arabis</taxon>
    </lineage>
</organism>
<proteinExistence type="predicted"/>
<reference evidence="3" key="1">
    <citation type="journal article" date="2015" name="Nat. Plants">
        <title>Genome expansion of Arabis alpina linked with retrotransposition and reduced symmetric DNA methylation.</title>
        <authorList>
            <person name="Willing E.M."/>
            <person name="Rawat V."/>
            <person name="Mandakova T."/>
            <person name="Maumus F."/>
            <person name="James G.V."/>
            <person name="Nordstroem K.J."/>
            <person name="Becker C."/>
            <person name="Warthmann N."/>
            <person name="Chica C."/>
            <person name="Szarzynska B."/>
            <person name="Zytnicki M."/>
            <person name="Albani M.C."/>
            <person name="Kiefer C."/>
            <person name="Bergonzi S."/>
            <person name="Castaings L."/>
            <person name="Mateos J.L."/>
            <person name="Berns M.C."/>
            <person name="Bujdoso N."/>
            <person name="Piofczyk T."/>
            <person name="de Lorenzo L."/>
            <person name="Barrero-Sicilia C."/>
            <person name="Mateos I."/>
            <person name="Piednoel M."/>
            <person name="Hagmann J."/>
            <person name="Chen-Min-Tao R."/>
            <person name="Iglesias-Fernandez R."/>
            <person name="Schuster S.C."/>
            <person name="Alonso-Blanco C."/>
            <person name="Roudier F."/>
            <person name="Carbonero P."/>
            <person name="Paz-Ares J."/>
            <person name="Davis S.J."/>
            <person name="Pecinka A."/>
            <person name="Quesneville H."/>
            <person name="Colot V."/>
            <person name="Lysak M.A."/>
            <person name="Weigel D."/>
            <person name="Coupland G."/>
            <person name="Schneeberger K."/>
        </authorList>
    </citation>
    <scope>NUCLEOTIDE SEQUENCE [LARGE SCALE GENOMIC DNA]</scope>
    <source>
        <strain evidence="3">cv. Pajares</strain>
    </source>
</reference>
<evidence type="ECO:0000313" key="2">
    <source>
        <dbReference type="EMBL" id="KFK31472.1"/>
    </source>
</evidence>
<name>A0A087GNM0_ARAAL</name>
<gene>
    <name evidence="2" type="ordered locus">AALP_Aa6g116500</name>
</gene>
<feature type="non-terminal residue" evidence="2">
    <location>
        <position position="638"/>
    </location>
</feature>
<accession>A0A087GNM0</accession>
<dbReference type="PANTHER" id="PTHR31099:SF49">
    <property type="entry name" value="MYOSIN HEAVY CHAIN-LIKE PROTEIN"/>
    <property type="match status" value="1"/>
</dbReference>
<dbReference type="EMBL" id="CM002874">
    <property type="protein sequence ID" value="KFK31472.1"/>
    <property type="molecule type" value="Genomic_DNA"/>
</dbReference>
<keyword evidence="3" id="KW-1185">Reference proteome</keyword>
<feature type="compositionally biased region" description="Basic and acidic residues" evidence="1">
    <location>
        <begin position="70"/>
        <end position="79"/>
    </location>
</feature>
<dbReference type="Proteomes" id="UP000029120">
    <property type="component" value="Chromosome 6"/>
</dbReference>
<feature type="region of interest" description="Disordered" evidence="1">
    <location>
        <begin position="1"/>
        <end position="84"/>
    </location>
</feature>
<feature type="compositionally biased region" description="Basic and acidic residues" evidence="1">
    <location>
        <begin position="432"/>
        <end position="442"/>
    </location>
</feature>
<protein>
    <submittedName>
        <fullName evidence="2">Uncharacterized protein</fullName>
    </submittedName>
</protein>